<keyword evidence="3" id="KW-1185">Reference proteome</keyword>
<evidence type="ECO:0000256" key="1">
    <source>
        <dbReference type="SAM" id="SignalP"/>
    </source>
</evidence>
<dbReference type="EMBL" id="JABMIG020000276">
    <property type="protein sequence ID" value="KAL3782807.1"/>
    <property type="molecule type" value="Genomic_DNA"/>
</dbReference>
<evidence type="ECO:0000313" key="3">
    <source>
        <dbReference type="Proteomes" id="UP001516023"/>
    </source>
</evidence>
<accession>A0ABD3P522</accession>
<organism evidence="2 3">
    <name type="scientific">Cyclotella cryptica</name>
    <dbReference type="NCBI Taxonomy" id="29204"/>
    <lineage>
        <taxon>Eukaryota</taxon>
        <taxon>Sar</taxon>
        <taxon>Stramenopiles</taxon>
        <taxon>Ochrophyta</taxon>
        <taxon>Bacillariophyta</taxon>
        <taxon>Coscinodiscophyceae</taxon>
        <taxon>Thalassiosirophycidae</taxon>
        <taxon>Stephanodiscales</taxon>
        <taxon>Stephanodiscaceae</taxon>
        <taxon>Cyclotella</taxon>
    </lineage>
</organism>
<feature type="chain" id="PRO_5044838420" evidence="1">
    <location>
        <begin position="24"/>
        <end position="470"/>
    </location>
</feature>
<name>A0ABD3P522_9STRA</name>
<evidence type="ECO:0000313" key="2">
    <source>
        <dbReference type="EMBL" id="KAL3782807.1"/>
    </source>
</evidence>
<sequence>MTWDYRSATSWLLPWITLPLVLTISALPPCFSFILHPHIDVTIIPKKSPAAKNYAVPHHICPPTSTSVASTNGDDLGSRKIEADHDDYYLDFDNAKDAVTTPASKFSSDFERNIKSAAVAATCGLSNATTRATALPKDFGNNIKSAASATPSRPSSVAKNGGADALSFASKAIMNAKKIVESSTGSIREKSVLSMDLDTTKSGDVFGFAEKGIFEIQSLSRNGTERLGEVSKWINEQTKSGTEIVSSKAKSLVLQFTGKDEYSFGDITHELIRRIATKEIAVQDTILVIKILVALGASIGPLAKALPLTILLEALNLSLEQKVGAQVLDALALSIDNRIIAAFTQDDKVQIGDAVKRTVLTGVLAFTGKSKYESGDIRRVVQENEEDETTKPARLDLVVDPELQEWDRLFIECCLQNIEQDQNLSSSAAKVLDMKISLALEECAKLDEYKANNLGKGAVGARDKYFDKLN</sequence>
<dbReference type="AlphaFoldDB" id="A0ABD3P522"/>
<dbReference type="Proteomes" id="UP001516023">
    <property type="component" value="Unassembled WGS sequence"/>
</dbReference>
<gene>
    <name evidence="2" type="ORF">HJC23_005697</name>
</gene>
<proteinExistence type="predicted"/>
<reference evidence="2 3" key="1">
    <citation type="journal article" date="2020" name="G3 (Bethesda)">
        <title>Improved Reference Genome for Cyclotella cryptica CCMP332, a Model for Cell Wall Morphogenesis, Salinity Adaptation, and Lipid Production in Diatoms (Bacillariophyta).</title>
        <authorList>
            <person name="Roberts W.R."/>
            <person name="Downey K.M."/>
            <person name="Ruck E.C."/>
            <person name="Traller J.C."/>
            <person name="Alverson A.J."/>
        </authorList>
    </citation>
    <scope>NUCLEOTIDE SEQUENCE [LARGE SCALE GENOMIC DNA]</scope>
    <source>
        <strain evidence="2 3">CCMP332</strain>
    </source>
</reference>
<keyword evidence="1" id="KW-0732">Signal</keyword>
<feature type="signal peptide" evidence="1">
    <location>
        <begin position="1"/>
        <end position="23"/>
    </location>
</feature>
<protein>
    <submittedName>
        <fullName evidence="2">Uncharacterized protein</fullName>
    </submittedName>
</protein>
<comment type="caution">
    <text evidence="2">The sequence shown here is derived from an EMBL/GenBank/DDBJ whole genome shotgun (WGS) entry which is preliminary data.</text>
</comment>